<keyword evidence="2" id="KW-0472">Membrane</keyword>
<dbReference type="KEGG" id="bpro:PMF13cell1_03398"/>
<name>A0A4P6M176_9FIRM</name>
<dbReference type="AlphaFoldDB" id="A0A4P6M176"/>
<dbReference type="Gene3D" id="3.40.50.720">
    <property type="entry name" value="NAD(P)-binding Rossmann-like Domain"/>
    <property type="match status" value="1"/>
</dbReference>
<organism evidence="4 5">
    <name type="scientific">Blautia producta</name>
    <dbReference type="NCBI Taxonomy" id="33035"/>
    <lineage>
        <taxon>Bacteria</taxon>
        <taxon>Bacillati</taxon>
        <taxon>Bacillota</taxon>
        <taxon>Clostridia</taxon>
        <taxon>Lachnospirales</taxon>
        <taxon>Lachnospiraceae</taxon>
        <taxon>Blautia</taxon>
    </lineage>
</organism>
<evidence type="ECO:0000313" key="5">
    <source>
        <dbReference type="Proteomes" id="UP000289794"/>
    </source>
</evidence>
<protein>
    <recommendedName>
        <fullName evidence="3">NAD-dependent epimerase/dehydratase domain-containing protein</fullName>
    </recommendedName>
</protein>
<dbReference type="Pfam" id="PF01370">
    <property type="entry name" value="Epimerase"/>
    <property type="match status" value="1"/>
</dbReference>
<dbReference type="InterPro" id="IPR036291">
    <property type="entry name" value="NAD(P)-bd_dom_sf"/>
</dbReference>
<feature type="transmembrane region" description="Helical" evidence="2">
    <location>
        <begin position="349"/>
        <end position="381"/>
    </location>
</feature>
<evidence type="ECO:0000313" key="4">
    <source>
        <dbReference type="EMBL" id="QBE97835.1"/>
    </source>
</evidence>
<dbReference type="EMBL" id="CP035945">
    <property type="protein sequence ID" value="QBE97835.1"/>
    <property type="molecule type" value="Genomic_DNA"/>
</dbReference>
<sequence>MKILICSNYGDICNRLIERLKKEKQEIYLITGSQETQKNSAFQTYAFPYGSESIPRIFNNVRPDIMIVMGCFDPLYSWRDEQKQSVEYISGLSNLILAAKHVGVRQIVYASTLDVYEQNGREEIVKETLPLAGSLRLKTFLQAERLLSEFAEESFEMSVLRFPEIYGKLDYDRFDVCQRMVRECVENQKGTYYPGIYHRILYMDDAVECMMQCVFREKTESMYWIRGEEYKEEQIVDTLKKISEKSGSPVEWESCSLEAEEVPHRLELDHKLCGYDLVRIKYPMETGLEHLYHQCRQKNIKENKKKQLKESAWEKVMIPALETVGLFILIVLLSRWLSHTWVKDSLNLYLIYVVIIAATYGIAHGLFASALSSVFQIAVLVSSSGIQVFSNDYSVFVGILEIVVVGVLTGFMRDKYKRKNNDLSDENTYLSSELKDIEKINDSNAYVKQIYEERLVNYKNSMAKLYEITAQLDFMESRKVMFGAIKVIMNMMDTKDVSIYVSSKKSGYYRLNASGSEKAAGLGRSLCIDHSSSLYRTISKKEVFVNREMNPDYPVYAGATYSGEEIEAVIMIWVEDLNKINLYYTNMVALLCRLIEKAVARAILYEQSIFRDACLEGTEVLNETAMAKAIQTCQEGRNQGLLEYVILETGIKDASVFEQVRRYIRDTDVLGLHEGTLWILLTNTKTEDAQYVIARIEQAGLSSQIVEWKE</sequence>
<proteinExistence type="inferred from homology"/>
<feature type="domain" description="NAD-dependent epimerase/dehydratase" evidence="3">
    <location>
        <begin position="12"/>
        <end position="212"/>
    </location>
</feature>
<feature type="transmembrane region" description="Helical" evidence="2">
    <location>
        <begin position="316"/>
        <end position="337"/>
    </location>
</feature>
<reference evidence="4 5" key="1">
    <citation type="submission" date="2019-01" db="EMBL/GenBank/DDBJ databases">
        <title>PMF-metabolizing Aryl O-demethylase.</title>
        <authorList>
            <person name="Kim M."/>
        </authorList>
    </citation>
    <scope>NUCLEOTIDE SEQUENCE [LARGE SCALE GENOMIC DNA]</scope>
    <source>
        <strain evidence="4 5">PMF1</strain>
    </source>
</reference>
<feature type="transmembrane region" description="Helical" evidence="2">
    <location>
        <begin position="393"/>
        <end position="411"/>
    </location>
</feature>
<keyword evidence="2" id="KW-0812">Transmembrane</keyword>
<comment type="similarity">
    <text evidence="1">Belongs to the NAD(P)-dependent epimerase/dehydratase family.</text>
</comment>
<gene>
    <name evidence="4" type="ORF">PMF13cell1_03398</name>
</gene>
<evidence type="ECO:0000256" key="1">
    <source>
        <dbReference type="ARBA" id="ARBA00007637"/>
    </source>
</evidence>
<evidence type="ECO:0000256" key="2">
    <source>
        <dbReference type="SAM" id="Phobius"/>
    </source>
</evidence>
<dbReference type="Proteomes" id="UP000289794">
    <property type="component" value="Chromosome"/>
</dbReference>
<dbReference type="PANTHER" id="PTHR43000">
    <property type="entry name" value="DTDP-D-GLUCOSE 4,6-DEHYDRATASE-RELATED"/>
    <property type="match status" value="1"/>
</dbReference>
<dbReference type="SUPFAM" id="SSF51735">
    <property type="entry name" value="NAD(P)-binding Rossmann-fold domains"/>
    <property type="match status" value="1"/>
</dbReference>
<dbReference type="RefSeq" id="WP_130181464.1">
    <property type="nucleotide sequence ID" value="NZ_CP035945.1"/>
</dbReference>
<keyword evidence="2" id="KW-1133">Transmembrane helix</keyword>
<accession>A0A4P6M176</accession>
<dbReference type="InterPro" id="IPR001509">
    <property type="entry name" value="Epimerase_deHydtase"/>
</dbReference>
<evidence type="ECO:0000259" key="3">
    <source>
        <dbReference type="Pfam" id="PF01370"/>
    </source>
</evidence>